<evidence type="ECO:0000256" key="8">
    <source>
        <dbReference type="PIRSR" id="PIRSR602401-1"/>
    </source>
</evidence>
<dbReference type="InterPro" id="IPR017972">
    <property type="entry name" value="Cyt_P450_CS"/>
</dbReference>
<name>A0A1Q3BKQ0_CEPFO</name>
<keyword evidence="3 8" id="KW-0349">Heme</keyword>
<feature type="binding site" description="axial binding residue" evidence="8">
    <location>
        <position position="453"/>
    </location>
    <ligand>
        <name>heme</name>
        <dbReference type="ChEBI" id="CHEBI:30413"/>
    </ligand>
    <ligandPart>
        <name>Fe</name>
        <dbReference type="ChEBI" id="CHEBI:18248"/>
    </ligandPart>
</feature>
<organism evidence="11 12">
    <name type="scientific">Cephalotus follicularis</name>
    <name type="common">Albany pitcher plant</name>
    <dbReference type="NCBI Taxonomy" id="3775"/>
    <lineage>
        <taxon>Eukaryota</taxon>
        <taxon>Viridiplantae</taxon>
        <taxon>Streptophyta</taxon>
        <taxon>Embryophyta</taxon>
        <taxon>Tracheophyta</taxon>
        <taxon>Spermatophyta</taxon>
        <taxon>Magnoliopsida</taxon>
        <taxon>eudicotyledons</taxon>
        <taxon>Gunneridae</taxon>
        <taxon>Pentapetalae</taxon>
        <taxon>rosids</taxon>
        <taxon>fabids</taxon>
        <taxon>Oxalidales</taxon>
        <taxon>Cephalotaceae</taxon>
        <taxon>Cephalotus</taxon>
    </lineage>
</organism>
<dbReference type="GO" id="GO:0016705">
    <property type="term" value="F:oxidoreductase activity, acting on paired donors, with incorporation or reduction of molecular oxygen"/>
    <property type="evidence" value="ECO:0007669"/>
    <property type="project" value="InterPro"/>
</dbReference>
<evidence type="ECO:0000256" key="4">
    <source>
        <dbReference type="ARBA" id="ARBA00022723"/>
    </source>
</evidence>
<dbReference type="Pfam" id="PF00067">
    <property type="entry name" value="p450"/>
    <property type="match status" value="1"/>
</dbReference>
<dbReference type="InterPro" id="IPR036396">
    <property type="entry name" value="Cyt_P450_sf"/>
</dbReference>
<gene>
    <name evidence="11" type="ORF">CFOL_v3_12058</name>
</gene>
<keyword evidence="10" id="KW-0472">Membrane</keyword>
<evidence type="ECO:0000313" key="11">
    <source>
        <dbReference type="EMBL" id="GAV68555.1"/>
    </source>
</evidence>
<keyword evidence="5 9" id="KW-0560">Oxidoreductase</keyword>
<keyword evidence="10" id="KW-0812">Transmembrane</keyword>
<dbReference type="EMBL" id="BDDD01000640">
    <property type="protein sequence ID" value="GAV68555.1"/>
    <property type="molecule type" value="Genomic_DNA"/>
</dbReference>
<feature type="transmembrane region" description="Helical" evidence="10">
    <location>
        <begin position="30"/>
        <end position="50"/>
    </location>
</feature>
<evidence type="ECO:0000313" key="12">
    <source>
        <dbReference type="Proteomes" id="UP000187406"/>
    </source>
</evidence>
<evidence type="ECO:0000256" key="1">
    <source>
        <dbReference type="ARBA" id="ARBA00001971"/>
    </source>
</evidence>
<evidence type="ECO:0000256" key="10">
    <source>
        <dbReference type="SAM" id="Phobius"/>
    </source>
</evidence>
<dbReference type="GO" id="GO:0006629">
    <property type="term" value="P:lipid metabolic process"/>
    <property type="evidence" value="ECO:0007669"/>
    <property type="project" value="UniProtKB-ARBA"/>
</dbReference>
<dbReference type="GO" id="GO:0004497">
    <property type="term" value="F:monooxygenase activity"/>
    <property type="evidence" value="ECO:0007669"/>
    <property type="project" value="UniProtKB-KW"/>
</dbReference>
<dbReference type="SUPFAM" id="SSF48264">
    <property type="entry name" value="Cytochrome P450"/>
    <property type="match status" value="1"/>
</dbReference>
<dbReference type="CDD" id="cd11064">
    <property type="entry name" value="CYP86A"/>
    <property type="match status" value="1"/>
</dbReference>
<dbReference type="InParanoid" id="A0A1Q3BKQ0"/>
<evidence type="ECO:0000256" key="3">
    <source>
        <dbReference type="ARBA" id="ARBA00022617"/>
    </source>
</evidence>
<comment type="cofactor">
    <cofactor evidence="1 8">
        <name>heme</name>
        <dbReference type="ChEBI" id="CHEBI:30413"/>
    </cofactor>
</comment>
<dbReference type="PRINTS" id="PR00385">
    <property type="entry name" value="P450"/>
</dbReference>
<evidence type="ECO:0000256" key="6">
    <source>
        <dbReference type="ARBA" id="ARBA00023004"/>
    </source>
</evidence>
<dbReference type="PROSITE" id="PS00086">
    <property type="entry name" value="CYTOCHROME_P450"/>
    <property type="match status" value="1"/>
</dbReference>
<protein>
    <submittedName>
        <fullName evidence="11">p450 domain-containing protein</fullName>
    </submittedName>
</protein>
<evidence type="ECO:0000256" key="7">
    <source>
        <dbReference type="ARBA" id="ARBA00023033"/>
    </source>
</evidence>
<dbReference type="Proteomes" id="UP000187406">
    <property type="component" value="Unassembled WGS sequence"/>
</dbReference>
<dbReference type="GO" id="GO:0005506">
    <property type="term" value="F:iron ion binding"/>
    <property type="evidence" value="ECO:0007669"/>
    <property type="project" value="InterPro"/>
</dbReference>
<dbReference type="Gene3D" id="1.10.630.10">
    <property type="entry name" value="Cytochrome P450"/>
    <property type="match status" value="1"/>
</dbReference>
<keyword evidence="4 8" id="KW-0479">Metal-binding</keyword>
<dbReference type="PANTHER" id="PTHR24296">
    <property type="entry name" value="CYTOCHROME P450"/>
    <property type="match status" value="1"/>
</dbReference>
<keyword evidence="10" id="KW-1133">Transmembrane helix</keyword>
<dbReference type="InterPro" id="IPR002401">
    <property type="entry name" value="Cyt_P450_E_grp-I"/>
</dbReference>
<comment type="similarity">
    <text evidence="2 9">Belongs to the cytochrome P450 family.</text>
</comment>
<dbReference type="InterPro" id="IPR001128">
    <property type="entry name" value="Cyt_P450"/>
</dbReference>
<dbReference type="OrthoDB" id="1470350at2759"/>
<sequence length="508" mass="58431">MAIVGYIGTLLAILCFLFIFHRSRSRNSRILTTWPIVGMLPGLLCNAWHIHDFITQLMKQSGGSFEFKGPCFPDMDFLVTCDPKNVNHILNRSFANYQKGSEFKEIFEILGDGIFNSDSDAWKFQRKLMQSLMKNTKFELFLAKTVWKKVMKGLVPVLDHFSGHGLEVDMQDLFQRFTFDNICSLVLGFDPSCLSVEFPKVVHAEAFEAVEEALLYRHILPTWFWKLQKWLQIGEEQRLKRAWDTLDSFICQCIYTKQENLSTSKTLLEEEEWDLLTALLAEEEDQNVPRSKSDKFLRDTIFNLIIAGRDTVSAGLSWFLWLVATNPLEETKILEEIESNFPEKEVEKRRCFNSQELNKLVYLHAALCEALRMYPSVPINHKAAVEADTLPTGHRVHPSTRVLISFYAMGRMEEIWGEDCSEFKPGRWITEKGSIIHVPSYKFTAFNSGPRTCLGKDMSLIQMKIVAIILLRNYRFRVVENHSVSPGGSVILHIHGGLKVRITKRCVG</sequence>
<comment type="caution">
    <text evidence="11">The sequence shown here is derived from an EMBL/GenBank/DDBJ whole genome shotgun (WGS) entry which is preliminary data.</text>
</comment>
<proteinExistence type="inferred from homology"/>
<accession>A0A1Q3BKQ0</accession>
<dbReference type="PRINTS" id="PR00463">
    <property type="entry name" value="EP450I"/>
</dbReference>
<keyword evidence="12" id="KW-1185">Reference proteome</keyword>
<dbReference type="GO" id="GO:0020037">
    <property type="term" value="F:heme binding"/>
    <property type="evidence" value="ECO:0007669"/>
    <property type="project" value="InterPro"/>
</dbReference>
<keyword evidence="6 8" id="KW-0408">Iron</keyword>
<feature type="transmembrane region" description="Helical" evidence="10">
    <location>
        <begin position="6"/>
        <end position="23"/>
    </location>
</feature>
<dbReference type="STRING" id="3775.A0A1Q3BKQ0"/>
<dbReference type="AlphaFoldDB" id="A0A1Q3BKQ0"/>
<evidence type="ECO:0000256" key="5">
    <source>
        <dbReference type="ARBA" id="ARBA00023002"/>
    </source>
</evidence>
<evidence type="ECO:0000256" key="9">
    <source>
        <dbReference type="RuleBase" id="RU000461"/>
    </source>
</evidence>
<reference evidence="12" key="1">
    <citation type="submission" date="2016-04" db="EMBL/GenBank/DDBJ databases">
        <title>Cephalotus genome sequencing.</title>
        <authorList>
            <person name="Fukushima K."/>
            <person name="Hasebe M."/>
            <person name="Fang X."/>
        </authorList>
    </citation>
    <scope>NUCLEOTIDE SEQUENCE [LARGE SCALE GENOMIC DNA]</scope>
    <source>
        <strain evidence="12">cv. St1</strain>
    </source>
</reference>
<evidence type="ECO:0000256" key="2">
    <source>
        <dbReference type="ARBA" id="ARBA00010617"/>
    </source>
</evidence>
<keyword evidence="7 9" id="KW-0503">Monooxygenase</keyword>